<dbReference type="eggNOG" id="COG1196">
    <property type="taxonomic scope" value="Bacteria"/>
</dbReference>
<keyword evidence="3" id="KW-1185">Reference proteome</keyword>
<feature type="coiled-coil region" evidence="1">
    <location>
        <begin position="949"/>
        <end position="1022"/>
    </location>
</feature>
<feature type="coiled-coil region" evidence="1">
    <location>
        <begin position="786"/>
        <end position="910"/>
    </location>
</feature>
<dbReference type="Proteomes" id="UP000016511">
    <property type="component" value="Unassembled WGS sequence"/>
</dbReference>
<sequence>MDLKGWKRMPAISKIRLTNVVYEEGNKRYNDELFLFDGHNGAILLENGGGKTVLIQTALQAIIPHTDIAERKIKNTLLLENAPAHIAIEWITNDQPRRYVVTAVTLFITKQGLDSLRYVYEYEVNDPNGIDGIPFVREGKEGKRTAERGEMQDYYSQMRDRSFLAHTFQTIKEYRTFLEDQYHIISDEWESVIKINSSEGGVEAFFDDCKNTNQLFNRLLIPTVENSIAGHDSKMFADMFEKQYTNFKQYKKLKETIEENKRIQAELEKFVKTFEQLHQSKLTYEKIKQRAKGLWEETQLQKRKATDEQIAILQKIEEWEGRERKHGVKSASYDIAFEKSILRTLIHDYNQEFANYSKLEEELEGYQTDYYSLKLAELKVEQKNFQDQMKHIKEEMKKLNQTEERQELEDQLEEAKRTLLGFFMRKMEEVKKEIQGVSFELNPIKDQLQQSQDTLKRLWEQEAKQQKELSRIESRLETRKKDLEKLEQQLLANPKQERVQEEINKWNKRYQFLDNEIIQLNQEERKIQIESKEAQGHKEELQEEKGKRALKYEKVLYQLDEMEQDQKELIRKLASVRPQWAILKSLYDNESTIASRLGETVERLTNKRNLLLYRERIAYRFVDDHGEQNIFFADAFVESQLKSWKNQFDYLSTGIEYLQSLEKSDFEEKKRYPLWSLTLITTNKSKPLLREKLKGVADRLQFPIHVITTEEATIIHRGQGKHPWVTPLHWNKGMEDEAFREWKEEIAQSAKDTTLLREQKEKEIKTWENVLQAFNKFMEQYSFEKIMQLNEERSNLMIQLEQLALSIQKEDKRMEELRSKLALLKDTVDNYQDEKQGLEWKIDKGNSYLQYSHEVGEDRQKEQQLKEQLKALQTEVHSVKHRHETLIEDKEEIEERIRSLKSNFKILEEDESFSEVKTLTPLFTGENKKTIQEKIRTIEFKIRQINVSYGEWNARLENARQSIERTQKDLDQLRMEHSQLLDENRLFPGDGKQWLKDLWAKVRKLERQVTSVNQEVQQKLSAKKKQEGKCQTKIEQFQKDYPDETIYEFTSALIEVKEQLKVEKTGLRETKIYLEQEKKRNEQELTSIKEAEHSLYRFIEKHYFNAPDIIAIGLSSEEILEFSYHRKRFVDSIIRDLEKTRGLVKEENEKVDREKQSFKQFCQTISDVKMRQMAENGVEHKRTYADLVDFKKNMLIGVERATSYANEHIRQKDTELQAFINQVHAHLKTLVEELKQIPKKTRIKVESDWKQIFNFSIPEWEEEEGKSRIRDYIEWILQQLESDRFLTDLGMQDAREIRKEIEMWLQSKQLLQMVMKNEVMKVNCRKVTNDNKVTTRSYSWEQSNVWSGGEKWSKNMTLFLGILNYVAEKKQHIQPNMKRHRAVILDNPFGKASSDHVLTPVFFVAEQLGFQVIALTAHAEGKFLQDFFPVIYSCRLRESADPTKKVMIKEKWLHHAYFQDHEPKSIDRLGEMEQMVLFE</sequence>
<dbReference type="HOGENOM" id="CLU_249023_0_0_9"/>
<evidence type="ECO:0000313" key="2">
    <source>
        <dbReference type="EMBL" id="ERI08893.1"/>
    </source>
</evidence>
<feature type="coiled-coil region" evidence="1">
    <location>
        <begin position="349"/>
        <end position="425"/>
    </location>
</feature>
<dbReference type="RefSeq" id="WP_021621836.1">
    <property type="nucleotide sequence ID" value="NZ_KE952796.1"/>
</dbReference>
<dbReference type="PANTHER" id="PTHR18887">
    <property type="entry name" value="GOLGI-ASSOCIATED PROTEIN GCP360-RELATED"/>
    <property type="match status" value="1"/>
</dbReference>
<feature type="coiled-coil region" evidence="1">
    <location>
        <begin position="469"/>
        <end position="572"/>
    </location>
</feature>
<dbReference type="PATRIC" id="fig|649747.3.peg.2737"/>
<dbReference type="InterPro" id="IPR026202">
    <property type="entry name" value="GOLGB1"/>
</dbReference>
<gene>
    <name evidence="2" type="ORF">HMPREF0083_03021</name>
</gene>
<dbReference type="EMBL" id="AWSJ01000182">
    <property type="protein sequence ID" value="ERI08893.1"/>
    <property type="molecule type" value="Genomic_DNA"/>
</dbReference>
<dbReference type="PANTHER" id="PTHR18887:SF5">
    <property type="entry name" value="GOLGIN SUBFAMILY B MEMBER 1-LIKE"/>
    <property type="match status" value="1"/>
</dbReference>
<accession>U1X2X7</accession>
<organism evidence="2 3">
    <name type="scientific">Aneurinibacillus aneurinilyticus ATCC 12856</name>
    <dbReference type="NCBI Taxonomy" id="649747"/>
    <lineage>
        <taxon>Bacteria</taxon>
        <taxon>Bacillati</taxon>
        <taxon>Bacillota</taxon>
        <taxon>Bacilli</taxon>
        <taxon>Bacillales</taxon>
        <taxon>Paenibacillaceae</taxon>
        <taxon>Aneurinibacillus group</taxon>
        <taxon>Aneurinibacillus</taxon>
    </lineage>
</organism>
<proteinExistence type="predicted"/>
<dbReference type="STRING" id="649747.HMPREF0083_03021"/>
<protein>
    <submittedName>
        <fullName evidence="2">Uncharacterized protein</fullName>
    </submittedName>
</protein>
<dbReference type="GeneID" id="92839423"/>
<name>U1X2X7_ANEAE</name>
<keyword evidence="1" id="KW-0175">Coiled coil</keyword>
<comment type="caution">
    <text evidence="2">The sequence shown here is derived from an EMBL/GenBank/DDBJ whole genome shotgun (WGS) entry which is preliminary data.</text>
</comment>
<evidence type="ECO:0000256" key="1">
    <source>
        <dbReference type="SAM" id="Coils"/>
    </source>
</evidence>
<evidence type="ECO:0000313" key="3">
    <source>
        <dbReference type="Proteomes" id="UP000016511"/>
    </source>
</evidence>
<reference evidence="2 3" key="1">
    <citation type="submission" date="2013-08" db="EMBL/GenBank/DDBJ databases">
        <authorList>
            <person name="Weinstock G."/>
            <person name="Sodergren E."/>
            <person name="Wylie T."/>
            <person name="Fulton L."/>
            <person name="Fulton R."/>
            <person name="Fronick C."/>
            <person name="O'Laughlin M."/>
            <person name="Godfrey J."/>
            <person name="Miner T."/>
            <person name="Herter B."/>
            <person name="Appelbaum E."/>
            <person name="Cordes M."/>
            <person name="Lek S."/>
            <person name="Wollam A."/>
            <person name="Pepin K.H."/>
            <person name="Palsikar V.B."/>
            <person name="Mitreva M."/>
            <person name="Wilson R.K."/>
        </authorList>
    </citation>
    <scope>NUCLEOTIDE SEQUENCE [LARGE SCALE GENOMIC DNA]</scope>
    <source>
        <strain evidence="2 3">ATCC 12856</strain>
    </source>
</reference>